<name>A0A1G7HS89_9FLAO</name>
<accession>A0A1G7HS89</accession>
<dbReference type="RefSeq" id="WP_217633342.1">
    <property type="nucleotide sequence ID" value="NZ_FNAO01000010.1"/>
</dbReference>
<dbReference type="InterPro" id="IPR013783">
    <property type="entry name" value="Ig-like_fold"/>
</dbReference>
<gene>
    <name evidence="1" type="ORF">SAMN05421636_11031</name>
</gene>
<dbReference type="InterPro" id="IPR014756">
    <property type="entry name" value="Ig_E-set"/>
</dbReference>
<dbReference type="AlphaFoldDB" id="A0A1G7HS89"/>
<dbReference type="InterPro" id="IPR029058">
    <property type="entry name" value="AB_hydrolase_fold"/>
</dbReference>
<sequence length="406" mass="45667">MLNIFDMIFTRLLFVISTFVVLFNVNVCCAQQANVNLDFNPQKDTEGLIPFSAKVNSPQVHDDQTVTFRLTGPDAEKVELNPGAINTALGMGREPIPFTKENDGIWTLTIGPLPPDMYAYHLRVDGVQMADPNNTQAAFTAMPPYSQLIVHGEGPAYYDAKKVPHGNVTRHIYHSDVTQGERELYVYTPPGYNPEKKYPVLYLVGGSGELPSNWIYDGRVNFMMDNLLAEKKATPMIIAIPNNQVIHRNHPEHAELTFDLFEKELRNHVIPVINQNYSTIESPKGRAISGLSMGGRHTMFIGLRSLDLFANFGILSAGDVDAETSLKHFLTTPNINDSVDYLFVGQGTKEAAGFFNNRVQALNDALTHHNIEHEYYVGGNGGHDWSTWRHLLYYRFLPNLWQEIDN</sequence>
<dbReference type="EMBL" id="FNAO01000010">
    <property type="protein sequence ID" value="SDF03300.1"/>
    <property type="molecule type" value="Genomic_DNA"/>
</dbReference>
<reference evidence="1 2" key="1">
    <citation type="submission" date="2016-10" db="EMBL/GenBank/DDBJ databases">
        <authorList>
            <person name="de Groot N.N."/>
        </authorList>
    </citation>
    <scope>NUCLEOTIDE SEQUENCE [LARGE SCALE GENOMIC DNA]</scope>
    <source>
        <strain evidence="1 2">DSM 23421</strain>
    </source>
</reference>
<evidence type="ECO:0000313" key="1">
    <source>
        <dbReference type="EMBL" id="SDF03300.1"/>
    </source>
</evidence>
<dbReference type="SUPFAM" id="SSF81296">
    <property type="entry name" value="E set domains"/>
    <property type="match status" value="1"/>
</dbReference>
<dbReference type="Proteomes" id="UP000199109">
    <property type="component" value="Unassembled WGS sequence"/>
</dbReference>
<evidence type="ECO:0000313" key="2">
    <source>
        <dbReference type="Proteomes" id="UP000199109"/>
    </source>
</evidence>
<dbReference type="InterPro" id="IPR000801">
    <property type="entry name" value="Esterase-like"/>
</dbReference>
<dbReference type="Pfam" id="PF00756">
    <property type="entry name" value="Esterase"/>
    <property type="match status" value="1"/>
</dbReference>
<proteinExistence type="predicted"/>
<keyword evidence="2" id="KW-1185">Reference proteome</keyword>
<dbReference type="SUPFAM" id="SSF53474">
    <property type="entry name" value="alpha/beta-Hydrolases"/>
    <property type="match status" value="1"/>
</dbReference>
<dbReference type="STRING" id="641691.SAMN05421636_11031"/>
<dbReference type="GO" id="GO:0016747">
    <property type="term" value="F:acyltransferase activity, transferring groups other than amino-acyl groups"/>
    <property type="evidence" value="ECO:0007669"/>
    <property type="project" value="TreeGrafter"/>
</dbReference>
<dbReference type="Gene3D" id="3.40.50.1820">
    <property type="entry name" value="alpha/beta hydrolase"/>
    <property type="match status" value="1"/>
</dbReference>
<dbReference type="Gene3D" id="2.60.40.10">
    <property type="entry name" value="Immunoglobulins"/>
    <property type="match status" value="1"/>
</dbReference>
<dbReference type="PANTHER" id="PTHR48098:SF1">
    <property type="entry name" value="DIACYLGLYCEROL ACYLTRANSFERASE_MYCOLYLTRANSFERASE AG85A"/>
    <property type="match status" value="1"/>
</dbReference>
<dbReference type="InterPro" id="IPR050583">
    <property type="entry name" value="Mycobacterial_A85_antigen"/>
</dbReference>
<dbReference type="PANTHER" id="PTHR48098">
    <property type="entry name" value="ENTEROCHELIN ESTERASE-RELATED"/>
    <property type="match status" value="1"/>
</dbReference>
<organism evidence="1 2">
    <name type="scientific">Pricia antarctica</name>
    <dbReference type="NCBI Taxonomy" id="641691"/>
    <lineage>
        <taxon>Bacteria</taxon>
        <taxon>Pseudomonadati</taxon>
        <taxon>Bacteroidota</taxon>
        <taxon>Flavobacteriia</taxon>
        <taxon>Flavobacteriales</taxon>
        <taxon>Flavobacteriaceae</taxon>
        <taxon>Pricia</taxon>
    </lineage>
</organism>
<protein>
    <submittedName>
        <fullName evidence="1">Enterochelin esterase</fullName>
    </submittedName>
</protein>